<evidence type="ECO:0000259" key="10">
    <source>
        <dbReference type="Pfam" id="PF09976"/>
    </source>
</evidence>
<evidence type="ECO:0000256" key="3">
    <source>
        <dbReference type="ARBA" id="ARBA00022692"/>
    </source>
</evidence>
<name>A0A0E1NN60_YERPA</name>
<dbReference type="PIRSF" id="PIRSF006170">
    <property type="entry name" value="YfgM"/>
    <property type="match status" value="1"/>
</dbReference>
<sequence>MEVYTTENDQVDAVRRFFSENGKALAVGVVLGIGALVGWRYWQGNQNTAMTEASSAYQKVSTALSTNSAGNVSADSIALAEKFVQSNKNNYGVLVGLELAHDFVEQNAFDKAAQQLSQALGQTKDENLLSLINLRLARVQLQLKKPDEALKTLDAVQGDGWTAMAQDVRGDALLSKGDTAGARAAYSKAIESNASQALQALLRMKLNNLSS</sequence>
<keyword evidence="6" id="KW-0143">Chaperone</keyword>
<evidence type="ECO:0000256" key="9">
    <source>
        <dbReference type="SAM" id="Phobius"/>
    </source>
</evidence>
<evidence type="ECO:0000256" key="4">
    <source>
        <dbReference type="ARBA" id="ARBA00022989"/>
    </source>
</evidence>
<comment type="similarity">
    <text evidence="7">Belongs to the YfgM family.</text>
</comment>
<protein>
    <recommendedName>
        <fullName evidence="8">Ancillary SecYEG translocon subunit</fullName>
    </recommendedName>
</protein>
<dbReference type="PATRIC" id="fig|360102.15.peg.961"/>
<dbReference type="RefSeq" id="WP_002209815.1">
    <property type="nucleotide sequence ID" value="NC_008150.1"/>
</dbReference>
<evidence type="ECO:0000256" key="1">
    <source>
        <dbReference type="ARBA" id="ARBA00004401"/>
    </source>
</evidence>
<feature type="domain" description="Ancillary SecYEG translocon subunit/Cell division coordinator CpoB TPR" evidence="10">
    <location>
        <begin position="15"/>
        <end position="210"/>
    </location>
</feature>
<dbReference type="EMBL" id="CP000308">
    <property type="protein sequence ID" value="ABG14282.1"/>
    <property type="molecule type" value="Genomic_DNA"/>
</dbReference>
<keyword evidence="5 9" id="KW-0472">Membrane</keyword>
<dbReference type="SUPFAM" id="SSF48452">
    <property type="entry name" value="TPR-like"/>
    <property type="match status" value="1"/>
</dbReference>
<dbReference type="GeneID" id="57975835"/>
<feature type="transmembrane region" description="Helical" evidence="9">
    <location>
        <begin position="24"/>
        <end position="42"/>
    </location>
</feature>
<dbReference type="InterPro" id="IPR026039">
    <property type="entry name" value="YfgM"/>
</dbReference>
<accession>A0A0E1NN60</accession>
<evidence type="ECO:0000256" key="6">
    <source>
        <dbReference type="ARBA" id="ARBA00023186"/>
    </source>
</evidence>
<dbReference type="InterPro" id="IPR011990">
    <property type="entry name" value="TPR-like_helical_dom_sf"/>
</dbReference>
<evidence type="ECO:0000256" key="2">
    <source>
        <dbReference type="ARBA" id="ARBA00022475"/>
    </source>
</evidence>
<evidence type="ECO:0000313" key="11">
    <source>
        <dbReference type="EMBL" id="ABG14282.1"/>
    </source>
</evidence>
<dbReference type="GO" id="GO:0044877">
    <property type="term" value="F:protein-containing complex binding"/>
    <property type="evidence" value="ECO:0007669"/>
    <property type="project" value="InterPro"/>
</dbReference>
<dbReference type="PANTHER" id="PTHR38035">
    <property type="entry name" value="UPF0070 PROTEIN YFGM"/>
    <property type="match status" value="1"/>
</dbReference>
<dbReference type="KEGG" id="ypa:YPA_2317"/>
<dbReference type="Pfam" id="PF09976">
    <property type="entry name" value="TPR_21"/>
    <property type="match status" value="1"/>
</dbReference>
<dbReference type="HOGENOM" id="CLU_084785_0_0_6"/>
<organism evidence="11 12">
    <name type="scientific">Yersinia pestis bv. Antiqua (strain Antiqua)</name>
    <dbReference type="NCBI Taxonomy" id="360102"/>
    <lineage>
        <taxon>Bacteria</taxon>
        <taxon>Pseudomonadati</taxon>
        <taxon>Pseudomonadota</taxon>
        <taxon>Gammaproteobacteria</taxon>
        <taxon>Enterobacterales</taxon>
        <taxon>Yersiniaceae</taxon>
        <taxon>Yersinia</taxon>
    </lineage>
</organism>
<keyword evidence="4 9" id="KW-1133">Transmembrane helix</keyword>
<evidence type="ECO:0000256" key="5">
    <source>
        <dbReference type="ARBA" id="ARBA00023136"/>
    </source>
</evidence>
<proteinExistence type="inferred from homology"/>
<dbReference type="Gene3D" id="1.25.40.10">
    <property type="entry name" value="Tetratricopeptide repeat domain"/>
    <property type="match status" value="1"/>
</dbReference>
<keyword evidence="2" id="KW-1003">Cell membrane</keyword>
<dbReference type="Proteomes" id="UP000001971">
    <property type="component" value="Chromosome"/>
</dbReference>
<dbReference type="GO" id="GO:0005886">
    <property type="term" value="C:plasma membrane"/>
    <property type="evidence" value="ECO:0007669"/>
    <property type="project" value="UniProtKB-SubCell"/>
</dbReference>
<dbReference type="InterPro" id="IPR018704">
    <property type="entry name" value="SecYEG/CpoB_TPR"/>
</dbReference>
<evidence type="ECO:0000256" key="8">
    <source>
        <dbReference type="ARBA" id="ARBA00024235"/>
    </source>
</evidence>
<gene>
    <name evidence="11" type="ordered locus">YPA_2317</name>
</gene>
<dbReference type="PANTHER" id="PTHR38035:SF1">
    <property type="entry name" value="ANCILLARY SECYEG TRANSLOCON SUBUNIT"/>
    <property type="match status" value="1"/>
</dbReference>
<reference evidence="11 12" key="1">
    <citation type="journal article" date="2006" name="J. Bacteriol.">
        <title>Complete genome sequence of Yersinia pestis strains Antiqua and Nepal516: evidence of gene reduction in an emerging pathogen.</title>
        <authorList>
            <person name="Chain P.S."/>
            <person name="Hu P."/>
            <person name="Malfatti S.A."/>
            <person name="Radnedge L."/>
            <person name="Larimer F."/>
            <person name="Vergez L.M."/>
            <person name="Worsham P."/>
            <person name="Chu M.C."/>
            <person name="Andersen G.L."/>
        </authorList>
    </citation>
    <scope>NUCLEOTIDE SEQUENCE [LARGE SCALE GENOMIC DNA]</scope>
    <source>
        <strain evidence="11 12">Antiqua</strain>
    </source>
</reference>
<evidence type="ECO:0000256" key="7">
    <source>
        <dbReference type="ARBA" id="ARBA00024197"/>
    </source>
</evidence>
<keyword evidence="3 9" id="KW-0812">Transmembrane</keyword>
<evidence type="ECO:0000313" key="12">
    <source>
        <dbReference type="Proteomes" id="UP000001971"/>
    </source>
</evidence>
<dbReference type="AlphaFoldDB" id="A0A0E1NN60"/>
<comment type="subcellular location">
    <subcellularLocation>
        <location evidence="1">Cell membrane</location>
        <topology evidence="1">Single-pass type II membrane protein</topology>
    </subcellularLocation>
</comment>